<accession>A0A6A6STB5</accession>
<dbReference type="AlphaFoldDB" id="A0A6A6STB5"/>
<proteinExistence type="predicted"/>
<protein>
    <submittedName>
        <fullName evidence="1">Uncharacterized protein</fullName>
    </submittedName>
</protein>
<dbReference type="Proteomes" id="UP000799324">
    <property type="component" value="Unassembled WGS sequence"/>
</dbReference>
<organism evidence="1 2">
    <name type="scientific">Lophiostoma macrostomum CBS 122681</name>
    <dbReference type="NCBI Taxonomy" id="1314788"/>
    <lineage>
        <taxon>Eukaryota</taxon>
        <taxon>Fungi</taxon>
        <taxon>Dikarya</taxon>
        <taxon>Ascomycota</taxon>
        <taxon>Pezizomycotina</taxon>
        <taxon>Dothideomycetes</taxon>
        <taxon>Pleosporomycetidae</taxon>
        <taxon>Pleosporales</taxon>
        <taxon>Lophiostomataceae</taxon>
        <taxon>Lophiostoma</taxon>
    </lineage>
</organism>
<sequence length="66" mass="7304">MSGIFAVRYNQSPENPINLLSVSSPKSPAQNPGVTCRILRRWPHPHPSPGPTRLSLQTVNKLPIHL</sequence>
<gene>
    <name evidence="1" type="ORF">K491DRAFT_697007</name>
</gene>
<evidence type="ECO:0000313" key="1">
    <source>
        <dbReference type="EMBL" id="KAF2650802.1"/>
    </source>
</evidence>
<dbReference type="EMBL" id="MU004444">
    <property type="protein sequence ID" value="KAF2650802.1"/>
    <property type="molecule type" value="Genomic_DNA"/>
</dbReference>
<evidence type="ECO:0000313" key="2">
    <source>
        <dbReference type="Proteomes" id="UP000799324"/>
    </source>
</evidence>
<reference evidence="1" key="1">
    <citation type="journal article" date="2020" name="Stud. Mycol.">
        <title>101 Dothideomycetes genomes: a test case for predicting lifestyles and emergence of pathogens.</title>
        <authorList>
            <person name="Haridas S."/>
            <person name="Albert R."/>
            <person name="Binder M."/>
            <person name="Bloem J."/>
            <person name="Labutti K."/>
            <person name="Salamov A."/>
            <person name="Andreopoulos B."/>
            <person name="Baker S."/>
            <person name="Barry K."/>
            <person name="Bills G."/>
            <person name="Bluhm B."/>
            <person name="Cannon C."/>
            <person name="Castanera R."/>
            <person name="Culley D."/>
            <person name="Daum C."/>
            <person name="Ezra D."/>
            <person name="Gonzalez J."/>
            <person name="Henrissat B."/>
            <person name="Kuo A."/>
            <person name="Liang C."/>
            <person name="Lipzen A."/>
            <person name="Lutzoni F."/>
            <person name="Magnuson J."/>
            <person name="Mondo S."/>
            <person name="Nolan M."/>
            <person name="Ohm R."/>
            <person name="Pangilinan J."/>
            <person name="Park H.-J."/>
            <person name="Ramirez L."/>
            <person name="Alfaro M."/>
            <person name="Sun H."/>
            <person name="Tritt A."/>
            <person name="Yoshinaga Y."/>
            <person name="Zwiers L.-H."/>
            <person name="Turgeon B."/>
            <person name="Goodwin S."/>
            <person name="Spatafora J."/>
            <person name="Crous P."/>
            <person name="Grigoriev I."/>
        </authorList>
    </citation>
    <scope>NUCLEOTIDE SEQUENCE</scope>
    <source>
        <strain evidence="1">CBS 122681</strain>
    </source>
</reference>
<keyword evidence="2" id="KW-1185">Reference proteome</keyword>
<name>A0A6A6STB5_9PLEO</name>